<dbReference type="PANTHER" id="PTHR11786:SF0">
    <property type="entry name" value="ARYLAMINE N-ACETYLTRANSFERASE 4-RELATED"/>
    <property type="match status" value="1"/>
</dbReference>
<dbReference type="Proteomes" id="UP000194154">
    <property type="component" value="Chromosome"/>
</dbReference>
<dbReference type="OrthoDB" id="7181050at2"/>
<keyword evidence="3" id="KW-0012">Acyltransferase</keyword>
<keyword evidence="3" id="KW-0808">Transferase</keyword>
<dbReference type="RefSeq" id="WP_086043631.1">
    <property type="nucleotide sequence ID" value="NZ_CBCRZA010000011.1"/>
</dbReference>
<evidence type="ECO:0000256" key="1">
    <source>
        <dbReference type="ARBA" id="ARBA00006547"/>
    </source>
</evidence>
<dbReference type="SUPFAM" id="SSF54001">
    <property type="entry name" value="Cysteine proteinases"/>
    <property type="match status" value="1"/>
</dbReference>
<dbReference type="KEGG" id="mcak:MCCS_01620"/>
<dbReference type="PRINTS" id="PR01543">
    <property type="entry name" value="ANATRNSFRASE"/>
</dbReference>
<dbReference type="EMBL" id="CP021059">
    <property type="protein sequence ID" value="ARQ05833.1"/>
    <property type="molecule type" value="Genomic_DNA"/>
</dbReference>
<comment type="similarity">
    <text evidence="1 2">Belongs to the arylamine N-acetyltransferase family.</text>
</comment>
<dbReference type="AlphaFoldDB" id="A0A1W7A871"/>
<proteinExistence type="inferred from homology"/>
<dbReference type="EC" id="2.3.1.118" evidence="3"/>
<protein>
    <submittedName>
        <fullName evidence="3">N-hydroxyarylamine O-acetyltransferase</fullName>
        <ecNumber evidence="3">2.3.1.118</ecNumber>
    </submittedName>
</protein>
<reference evidence="3 4" key="1">
    <citation type="journal article" date="2017" name="Int. J. Syst. Evol. Microbiol.">
        <title>Macrococcus canis sp. nov., a skin bacterium associated with infections in dogs.</title>
        <authorList>
            <person name="Gobeli Brawand S."/>
            <person name="Cotting K."/>
            <person name="Gomez-Sanz E."/>
            <person name="Collaud A."/>
            <person name="Thomann A."/>
            <person name="Brodard I."/>
            <person name="Rodriguez-Campos S."/>
            <person name="Strauss C."/>
            <person name="Perreten V."/>
        </authorList>
    </citation>
    <scope>NUCLEOTIDE SEQUENCE [LARGE SCALE GENOMIC DNA]</scope>
    <source>
        <strain evidence="3 4">KM45013</strain>
    </source>
</reference>
<gene>
    <name evidence="3" type="primary">nhoA</name>
    <name evidence="3" type="ORF">MCCS_01620</name>
</gene>
<dbReference type="PANTHER" id="PTHR11786">
    <property type="entry name" value="N-HYDROXYARYLAMINE O-ACETYLTRANSFERASE"/>
    <property type="match status" value="1"/>
</dbReference>
<organism evidence="3 4">
    <name type="scientific">Macrococcoides canis</name>
    <dbReference type="NCBI Taxonomy" id="1855823"/>
    <lineage>
        <taxon>Bacteria</taxon>
        <taxon>Bacillati</taxon>
        <taxon>Bacillota</taxon>
        <taxon>Bacilli</taxon>
        <taxon>Bacillales</taxon>
        <taxon>Staphylococcaceae</taxon>
        <taxon>Macrococcoides</taxon>
    </lineage>
</organism>
<dbReference type="Pfam" id="PF00797">
    <property type="entry name" value="Acetyltransf_2"/>
    <property type="match status" value="1"/>
</dbReference>
<name>A0A1W7A871_9STAP</name>
<dbReference type="InterPro" id="IPR053710">
    <property type="entry name" value="Arylamine_NAT_domain_sf"/>
</dbReference>
<dbReference type="GO" id="GO:0046990">
    <property type="term" value="F:N-hydroxyarylamine O-acetyltransferase activity"/>
    <property type="evidence" value="ECO:0007669"/>
    <property type="project" value="UniProtKB-EC"/>
</dbReference>
<dbReference type="InterPro" id="IPR038765">
    <property type="entry name" value="Papain-like_cys_pep_sf"/>
</dbReference>
<accession>A0A1W7A871</accession>
<dbReference type="InterPro" id="IPR001447">
    <property type="entry name" value="Arylamine_N-AcTrfase"/>
</dbReference>
<dbReference type="STRING" id="1855823.MCCS_01620"/>
<evidence type="ECO:0000256" key="2">
    <source>
        <dbReference type="RuleBase" id="RU003452"/>
    </source>
</evidence>
<dbReference type="Gene3D" id="3.30.2140.20">
    <property type="match status" value="1"/>
</dbReference>
<sequence length="263" mass="30248">MNDAQIEKIDHFLETSTTKVSIDYLNQLIHQYVYKVPFENINVQNKVPIATDEDDLFNKIVVEGRGGYCYEMNTFFKSYLTAKGFTAYNVAATIKTPKGWTRKGTHMTTIVEINNRQYIADVGFGDFADQAVPISTNEHSEAIHANTGTFRAVYVDDTQIAAQKLKDNEWNTVYEADVTPRKLEDFEEHMEYNQHNEDSIFVKQLLITMPKSYGRATMNSNKFTLTKHGKKITVPVNKDNYKALLKDYFNLNTTIKPIEEKEN</sequence>
<keyword evidence="4" id="KW-1185">Reference proteome</keyword>
<evidence type="ECO:0000313" key="3">
    <source>
        <dbReference type="EMBL" id="ARQ05833.1"/>
    </source>
</evidence>
<evidence type="ECO:0000313" key="4">
    <source>
        <dbReference type="Proteomes" id="UP000194154"/>
    </source>
</evidence>